<evidence type="ECO:0000259" key="8">
    <source>
        <dbReference type="PROSITE" id="PS50010"/>
    </source>
</evidence>
<dbReference type="GO" id="GO:0005737">
    <property type="term" value="C:cytoplasm"/>
    <property type="evidence" value="ECO:0007669"/>
    <property type="project" value="UniProtKB-SubCell"/>
</dbReference>
<evidence type="ECO:0000256" key="1">
    <source>
        <dbReference type="ARBA" id="ARBA00004496"/>
    </source>
</evidence>
<evidence type="ECO:0000256" key="3">
    <source>
        <dbReference type="ARBA" id="ARBA00022553"/>
    </source>
</evidence>
<keyword evidence="10" id="KW-1185">Reference proteome</keyword>
<sequence length="1646" mass="185649">MWPREILSISEVNALTPKQFEWLFGNIVEHYPDVTQYVASVRPFVLVKNLKKTFHDYLDTLHISDKKNIINIISILLLYYVPIMFYSVEKKNILLRYPDLAGRLAEGLTSTESEFGAANTKLEAMSKEEKKILSTYNGLYKAKFRFPFVICEHEIKIQTILTAMQMRLQNIRQNELQIAMEEVKKMCSNRIDDLFSLLEDLNIHPTVEKKKMEKRQEILAPFSSDECPNSGEDSEEDVITDYLGSSHSDCDRIPIINGDLGSLSLRGNIIAEAGYTKDNTEKTAIAMSEGTDEQQQHPLLTIGSNIQSQPNPLVPIISVTPHSPGLAKNYPVLEDNLQHLHEIHDCIQRMRDLTLNNWGYNHRTSHNDVPQRLTSSCPSLCPLNSPEIAPRSSNNETGSDPDLLTNCSTNSSPTHFPSVGPRSQNAQGIDRRRSWTDLEDTRCGRRRYSGQNHLQAQNMRQRSISLSSLDSEMEIELQGKSCTRPVGVGNRACRSQASTHSLNEADLVQSEYQKIVTKRFKGSQRLAESSGLMPGVTGSRLPLQKSISTPSIVTPQVNAHLAESVTRTTPSLTARHERNEKGSGSETETEDLHTPHSHVFHEDREGTPNAQISLDELLTDGTVYDDHHSEKTRRKRGSIFFRKKKDKSGKKTSLQQHLWTTIMTGSQGGLICDVCMKQSTNKPLLHCDNCGVSVHHSQGCKDQLVLECIKSKHHSSKAANKPASNMSTISSSCNIKRGSTASLPLPTLSGSGSQTINEEKDGDGQHRDISSGWEEFDFCDDNHQFTVGDLEGLDPELGLAKEEPDSWSSAIGHNIALRLVDNCERKVKRQEHIYEFVLTEKHHCLVLLAMERIFAEGLRRHFRLGQPDLERMFPRLRDLIDIHLRFLQKLRKRQNANHVVPTIADILVDQFSSENAQRMKSAYGEFCSRHRDAVEAYKYYLRHDPRFARFVRQCQSHPLLKKKGIPECILFVTQRLTKYPLLVEPLIKTGIAQEEGEDLRKALSLVKEILADVDACVADKEREDRKLEIYNKIDAKSFATYRGAKFKKSDIMAFNRILKFEGTAYLMQGRGKMTAIVVVVLSDILFFLAERDQKYAFFVPDNKAGIVSLQKLLVREKAGQESRGIYLISSNPAEPEMFELKIQKPKDKQLWIQAIRSAVEACPQEPENDTDTLTENNSTNELRDTRSSSISVLSIEERQRLVKTKESHIQKIVAELRKKDTEQALLLEEKLNLQMQLLHAANIWSGNENSDNERLEKVDKEIPDYTRLVHNEGSDTTQLWQEVVVAVQEATKLASSLSFSAGGGTLSRSLSSAGERHSETYVPAALSVPRRAETFAGFDHNKEKYPLRDSAAIHSVISLPKVGEFMKESPDEKDSQDSETNKDQQWAAIRLSHHVYTLLCIISNQMTTIDSLQAQLAACKEGSISKSNNRPNTNRQLEELRNLQDQLSREKSAFRAASQQEQKQLEEERQRDQLYRRLEALERQGLTLVAGSTPGSATIHLSHMTQGTDAVQTRKSQPDAKRIPLNLISATNQQKVQSNLPVKQQLPLKLASGSNNNTRSGGTSNNSPDRHSRTGSSPAIVTGSTYSSPELGNNHASTSQIHSSNRSLRITRSPPEYSHQQQQQQQHPQHPRTEQQQPLEEEVIFF</sequence>
<keyword evidence="5" id="KW-0862">Zinc</keyword>
<dbReference type="Pfam" id="PF17838">
    <property type="entry name" value="PH_16"/>
    <property type="match status" value="1"/>
</dbReference>
<organism evidence="9 10">
    <name type="scientific">Dufourea novaeangliae</name>
    <name type="common">Sweat bee</name>
    <dbReference type="NCBI Taxonomy" id="178035"/>
    <lineage>
        <taxon>Eukaryota</taxon>
        <taxon>Metazoa</taxon>
        <taxon>Ecdysozoa</taxon>
        <taxon>Arthropoda</taxon>
        <taxon>Hexapoda</taxon>
        <taxon>Insecta</taxon>
        <taxon>Pterygota</taxon>
        <taxon>Neoptera</taxon>
        <taxon>Endopterygota</taxon>
        <taxon>Hymenoptera</taxon>
        <taxon>Apocrita</taxon>
        <taxon>Aculeata</taxon>
        <taxon>Apoidea</taxon>
        <taxon>Anthophila</taxon>
        <taxon>Halictidae</taxon>
        <taxon>Rophitinae</taxon>
        <taxon>Dufourea</taxon>
    </lineage>
</organism>
<dbReference type="InterPro" id="IPR035899">
    <property type="entry name" value="DBL_dom_sf"/>
</dbReference>
<dbReference type="Pfam" id="PF00621">
    <property type="entry name" value="RhoGEF"/>
    <property type="match status" value="1"/>
</dbReference>
<evidence type="ECO:0000256" key="7">
    <source>
        <dbReference type="SAM" id="Phobius"/>
    </source>
</evidence>
<feature type="transmembrane region" description="Helical" evidence="7">
    <location>
        <begin position="69"/>
        <end position="88"/>
    </location>
</feature>
<evidence type="ECO:0000313" key="10">
    <source>
        <dbReference type="Proteomes" id="UP000076502"/>
    </source>
</evidence>
<feature type="region of interest" description="Disordered" evidence="6">
    <location>
        <begin position="1497"/>
        <end position="1520"/>
    </location>
</feature>
<dbReference type="GO" id="GO:0006144">
    <property type="term" value="P:purine nucleobase metabolic process"/>
    <property type="evidence" value="ECO:0007669"/>
    <property type="project" value="UniProtKB-KW"/>
</dbReference>
<dbReference type="OrthoDB" id="28045at2759"/>
<dbReference type="InterPro" id="IPR041020">
    <property type="entry name" value="PH_16"/>
</dbReference>
<keyword evidence="3" id="KW-0597">Phosphoprotein</keyword>
<keyword evidence="9" id="KW-0418">Kinase</keyword>
<dbReference type="CDD" id="cd00160">
    <property type="entry name" value="RhoGEF"/>
    <property type="match status" value="1"/>
</dbReference>
<comment type="subcellular location">
    <subcellularLocation>
        <location evidence="1">Cytoplasm</location>
    </subcellularLocation>
</comment>
<dbReference type="PROSITE" id="PS50010">
    <property type="entry name" value="DH_2"/>
    <property type="match status" value="1"/>
</dbReference>
<evidence type="ECO:0000256" key="6">
    <source>
        <dbReference type="SAM" id="MobiDB-lite"/>
    </source>
</evidence>
<feature type="domain" description="DH" evidence="8">
    <location>
        <begin position="828"/>
        <end position="1016"/>
    </location>
</feature>
<dbReference type="SMART" id="SM00325">
    <property type="entry name" value="RhoGEF"/>
    <property type="match status" value="1"/>
</dbReference>
<dbReference type="Pfam" id="PF09349">
    <property type="entry name" value="OHCU_decarbox"/>
    <property type="match status" value="1"/>
</dbReference>
<feature type="region of interest" description="Disordered" evidence="6">
    <location>
        <begin position="1162"/>
        <end position="1187"/>
    </location>
</feature>
<dbReference type="InterPro" id="IPR000219">
    <property type="entry name" value="DH_dom"/>
</dbReference>
<feature type="region of interest" description="Disordered" evidence="6">
    <location>
        <begin position="384"/>
        <end position="436"/>
    </location>
</feature>
<feature type="compositionally biased region" description="Low complexity" evidence="6">
    <location>
        <begin position="1552"/>
        <end position="1567"/>
    </location>
</feature>
<dbReference type="SUPFAM" id="SSF48065">
    <property type="entry name" value="DBL homology domain (DH-domain)"/>
    <property type="match status" value="1"/>
</dbReference>
<dbReference type="InterPro" id="IPR051632">
    <property type="entry name" value="Rho_GEF"/>
</dbReference>
<feature type="compositionally biased region" description="Polar residues" evidence="6">
    <location>
        <begin position="405"/>
        <end position="427"/>
    </location>
</feature>
<dbReference type="Proteomes" id="UP000076502">
    <property type="component" value="Unassembled WGS sequence"/>
</dbReference>
<evidence type="ECO:0000313" key="9">
    <source>
        <dbReference type="EMBL" id="KZC08155.1"/>
    </source>
</evidence>
<protein>
    <submittedName>
        <fullName evidence="9">A-kinase anchor protein 13</fullName>
    </submittedName>
</protein>
<dbReference type="GO" id="GO:0008270">
    <property type="term" value="F:zinc ion binding"/>
    <property type="evidence" value="ECO:0007669"/>
    <property type="project" value="UniProtKB-KW"/>
</dbReference>
<gene>
    <name evidence="9" type="ORF">WN55_10026</name>
</gene>
<dbReference type="PANTHER" id="PTHR13944">
    <property type="entry name" value="AGAP007712-PA"/>
    <property type="match status" value="1"/>
</dbReference>
<feature type="region of interest" description="Disordered" evidence="6">
    <location>
        <begin position="1448"/>
        <end position="1469"/>
    </location>
</feature>
<feature type="compositionally biased region" description="Low complexity" evidence="6">
    <location>
        <begin position="1619"/>
        <end position="1638"/>
    </location>
</feature>
<keyword evidence="5" id="KW-0479">Metal-binding</keyword>
<dbReference type="InterPro" id="IPR002219">
    <property type="entry name" value="PKC_DAG/PE"/>
</dbReference>
<dbReference type="GO" id="GO:0005085">
    <property type="term" value="F:guanyl-nucleotide exchange factor activity"/>
    <property type="evidence" value="ECO:0007669"/>
    <property type="project" value="InterPro"/>
</dbReference>
<feature type="compositionally biased region" description="Basic and acidic residues" evidence="6">
    <location>
        <begin position="757"/>
        <end position="767"/>
    </location>
</feature>
<evidence type="ECO:0000256" key="4">
    <source>
        <dbReference type="ARBA" id="ARBA00022631"/>
    </source>
</evidence>
<feature type="region of interest" description="Disordered" evidence="6">
    <location>
        <begin position="1550"/>
        <end position="1646"/>
    </location>
</feature>
<evidence type="ECO:0000256" key="2">
    <source>
        <dbReference type="ARBA" id="ARBA00022490"/>
    </source>
</evidence>
<dbReference type="Gene3D" id="2.30.29.30">
    <property type="entry name" value="Pleckstrin-homology domain (PH domain)/Phosphotyrosine-binding domain (PTB)"/>
    <property type="match status" value="1"/>
</dbReference>
<proteinExistence type="predicted"/>
<dbReference type="Gene3D" id="1.10.3330.10">
    <property type="entry name" value="Oxo-4-hydroxy-4-carboxy-5-ureidoimidazoline decarboxylase"/>
    <property type="match status" value="1"/>
</dbReference>
<dbReference type="SMART" id="SM00109">
    <property type="entry name" value="C1"/>
    <property type="match status" value="1"/>
</dbReference>
<dbReference type="STRING" id="178035.A0A154P8A3"/>
<feature type="compositionally biased region" description="Basic and acidic residues" evidence="6">
    <location>
        <begin position="574"/>
        <end position="583"/>
    </location>
</feature>
<dbReference type="PANTHER" id="PTHR13944:SF21">
    <property type="entry name" value="CYSTS, ISOFORM C"/>
    <property type="match status" value="1"/>
</dbReference>
<keyword evidence="9" id="KW-0808">Transferase</keyword>
<feature type="region of interest" description="Disordered" evidence="6">
    <location>
        <begin position="744"/>
        <end position="767"/>
    </location>
</feature>
<accession>A0A154P8A3</accession>
<keyword evidence="7" id="KW-0472">Membrane</keyword>
<feature type="compositionally biased region" description="Low complexity" evidence="6">
    <location>
        <begin position="744"/>
        <end position="753"/>
    </location>
</feature>
<name>A0A154P8A3_DUFNO</name>
<feature type="compositionally biased region" description="Polar residues" evidence="6">
    <location>
        <begin position="1503"/>
        <end position="1515"/>
    </location>
</feature>
<keyword evidence="7" id="KW-1133">Transmembrane helix</keyword>
<dbReference type="InterPro" id="IPR011993">
    <property type="entry name" value="PH-like_dom_sf"/>
</dbReference>
<evidence type="ECO:0000256" key="5">
    <source>
        <dbReference type="ARBA" id="ARBA00022771"/>
    </source>
</evidence>
<feature type="compositionally biased region" description="Basic and acidic residues" evidence="6">
    <location>
        <begin position="590"/>
        <end position="606"/>
    </location>
</feature>
<keyword evidence="2" id="KW-0963">Cytoplasm</keyword>
<dbReference type="CDD" id="cd20815">
    <property type="entry name" value="C1_p190RhoGEF-like"/>
    <property type="match status" value="1"/>
</dbReference>
<dbReference type="SUPFAM" id="SSF158694">
    <property type="entry name" value="UraD-Like"/>
    <property type="match status" value="1"/>
</dbReference>
<reference evidence="9 10" key="1">
    <citation type="submission" date="2015-07" db="EMBL/GenBank/DDBJ databases">
        <title>The genome of Dufourea novaeangliae.</title>
        <authorList>
            <person name="Pan H."/>
            <person name="Kapheim K."/>
        </authorList>
    </citation>
    <scope>NUCLEOTIDE SEQUENCE [LARGE SCALE GENOMIC DNA]</scope>
    <source>
        <strain evidence="9">0120121106</strain>
        <tissue evidence="9">Whole body</tissue>
    </source>
</reference>
<feature type="compositionally biased region" description="Polar residues" evidence="6">
    <location>
        <begin position="1574"/>
        <end position="1610"/>
    </location>
</feature>
<keyword evidence="7" id="KW-0812">Transmembrane</keyword>
<dbReference type="Gene3D" id="1.20.900.10">
    <property type="entry name" value="Dbl homology (DH) domain"/>
    <property type="match status" value="1"/>
</dbReference>
<feature type="region of interest" description="Disordered" evidence="6">
    <location>
        <begin position="566"/>
        <end position="606"/>
    </location>
</feature>
<dbReference type="EMBL" id="KQ434844">
    <property type="protein sequence ID" value="KZC08155.1"/>
    <property type="molecule type" value="Genomic_DNA"/>
</dbReference>
<dbReference type="GO" id="GO:0035023">
    <property type="term" value="P:regulation of Rho protein signal transduction"/>
    <property type="evidence" value="ECO:0007669"/>
    <property type="project" value="TreeGrafter"/>
</dbReference>
<keyword evidence="4" id="KW-0659">Purine metabolism</keyword>
<dbReference type="InterPro" id="IPR036778">
    <property type="entry name" value="OHCU_decarboxylase_sf"/>
</dbReference>
<dbReference type="SUPFAM" id="SSF50729">
    <property type="entry name" value="PH domain-like"/>
    <property type="match status" value="1"/>
</dbReference>
<dbReference type="GO" id="GO:0016301">
    <property type="term" value="F:kinase activity"/>
    <property type="evidence" value="ECO:0007669"/>
    <property type="project" value="UniProtKB-KW"/>
</dbReference>
<keyword evidence="5" id="KW-0863">Zinc-finger</keyword>
<dbReference type="CDD" id="cd15789">
    <property type="entry name" value="PH_ARHGEF2_18_like"/>
    <property type="match status" value="1"/>
</dbReference>
<dbReference type="InterPro" id="IPR018020">
    <property type="entry name" value="OHCU_decarboxylase"/>
</dbReference>